<dbReference type="Proteomes" id="UP000192505">
    <property type="component" value="Unassembled WGS sequence"/>
</dbReference>
<proteinExistence type="inferred from homology"/>
<gene>
    <name evidence="7" type="ORF">BWK72_19105</name>
</gene>
<dbReference type="CDD" id="cd06171">
    <property type="entry name" value="Sigma70_r4"/>
    <property type="match status" value="1"/>
</dbReference>
<keyword evidence="4" id="KW-0804">Transcription</keyword>
<dbReference type="InterPro" id="IPR039425">
    <property type="entry name" value="RNA_pol_sigma-70-like"/>
</dbReference>
<dbReference type="PANTHER" id="PTHR43133:SF32">
    <property type="entry name" value="BLR3042 PROTEIN"/>
    <property type="match status" value="1"/>
</dbReference>
<name>A0A1W9KPI4_9BURK</name>
<evidence type="ECO:0000259" key="5">
    <source>
        <dbReference type="Pfam" id="PF04542"/>
    </source>
</evidence>
<dbReference type="InterPro" id="IPR007627">
    <property type="entry name" value="RNA_pol_sigma70_r2"/>
</dbReference>
<dbReference type="SUPFAM" id="SSF88946">
    <property type="entry name" value="Sigma2 domain of RNA polymerase sigma factors"/>
    <property type="match status" value="1"/>
</dbReference>
<dbReference type="SUPFAM" id="SSF88659">
    <property type="entry name" value="Sigma3 and sigma4 domains of RNA polymerase sigma factors"/>
    <property type="match status" value="1"/>
</dbReference>
<reference evidence="7" key="1">
    <citation type="submission" date="2017-01" db="EMBL/GenBank/DDBJ databases">
        <title>Novel large sulfur bacteria in the metagenomes of groundwater-fed chemosynthetic microbial mats in the Lake Huron basin.</title>
        <authorList>
            <person name="Sharrar A.M."/>
            <person name="Flood B.E."/>
            <person name="Bailey J.V."/>
            <person name="Jones D.S."/>
            <person name="Biddanda B."/>
            <person name="Ruberg S.A."/>
            <person name="Marcus D.N."/>
            <person name="Dick G.J."/>
        </authorList>
    </citation>
    <scope>NUCLEOTIDE SEQUENCE [LARGE SCALE GENOMIC DNA]</scope>
    <source>
        <strain evidence="7">A7</strain>
    </source>
</reference>
<sequence length="193" mass="22451">MTDLPDQTLAELLNQIGRSDDKACTRLYRHYSPYVYAFVRHRVTVDAAAEELTHDVFLSVFKDPQAFGFKAKFSTWLCSIARNKAIDLWRKQKNELVLQDVDEQILENAPDPNWDFVARFESAQDADAVRYCLDRLPADHREAMFWVYYEDASLEEVAKLQNCPVGTVKSRLFNARQRMRDCVSRWIEGGRHG</sequence>
<evidence type="ECO:0000259" key="6">
    <source>
        <dbReference type="Pfam" id="PF08281"/>
    </source>
</evidence>
<comment type="caution">
    <text evidence="7">The sequence shown here is derived from an EMBL/GenBank/DDBJ whole genome shotgun (WGS) entry which is preliminary data.</text>
</comment>
<evidence type="ECO:0000256" key="1">
    <source>
        <dbReference type="ARBA" id="ARBA00010641"/>
    </source>
</evidence>
<dbReference type="InterPro" id="IPR013325">
    <property type="entry name" value="RNA_pol_sigma_r2"/>
</dbReference>
<dbReference type="Pfam" id="PF04542">
    <property type="entry name" value="Sigma70_r2"/>
    <property type="match status" value="1"/>
</dbReference>
<keyword evidence="3" id="KW-0731">Sigma factor</keyword>
<evidence type="ECO:0000313" key="7">
    <source>
        <dbReference type="EMBL" id="OQW86029.1"/>
    </source>
</evidence>
<dbReference type="NCBIfam" id="TIGR02937">
    <property type="entry name" value="sigma70-ECF"/>
    <property type="match status" value="1"/>
</dbReference>
<dbReference type="InterPro" id="IPR014284">
    <property type="entry name" value="RNA_pol_sigma-70_dom"/>
</dbReference>
<dbReference type="InterPro" id="IPR013324">
    <property type="entry name" value="RNA_pol_sigma_r3/r4-like"/>
</dbReference>
<dbReference type="GO" id="GO:0003677">
    <property type="term" value="F:DNA binding"/>
    <property type="evidence" value="ECO:0007669"/>
    <property type="project" value="InterPro"/>
</dbReference>
<protein>
    <submittedName>
        <fullName evidence="7">Uncharacterized protein</fullName>
    </submittedName>
</protein>
<organism evidence="7">
    <name type="scientific">Rhodoferax ferrireducens</name>
    <dbReference type="NCBI Taxonomy" id="192843"/>
    <lineage>
        <taxon>Bacteria</taxon>
        <taxon>Pseudomonadati</taxon>
        <taxon>Pseudomonadota</taxon>
        <taxon>Betaproteobacteria</taxon>
        <taxon>Burkholderiales</taxon>
        <taxon>Comamonadaceae</taxon>
        <taxon>Rhodoferax</taxon>
    </lineage>
</organism>
<evidence type="ECO:0000256" key="3">
    <source>
        <dbReference type="ARBA" id="ARBA00023082"/>
    </source>
</evidence>
<comment type="similarity">
    <text evidence="1">Belongs to the sigma-70 factor family. ECF subfamily.</text>
</comment>
<accession>A0A1W9KPI4</accession>
<dbReference type="InterPro" id="IPR036388">
    <property type="entry name" value="WH-like_DNA-bd_sf"/>
</dbReference>
<dbReference type="Gene3D" id="1.10.10.10">
    <property type="entry name" value="Winged helix-like DNA-binding domain superfamily/Winged helix DNA-binding domain"/>
    <property type="match status" value="1"/>
</dbReference>
<keyword evidence="2" id="KW-0805">Transcription regulation</keyword>
<dbReference type="Pfam" id="PF08281">
    <property type="entry name" value="Sigma70_r4_2"/>
    <property type="match status" value="1"/>
</dbReference>
<dbReference type="InterPro" id="IPR013249">
    <property type="entry name" value="RNA_pol_sigma70_r4_t2"/>
</dbReference>
<dbReference type="AlphaFoldDB" id="A0A1W9KPI4"/>
<dbReference type="EMBL" id="MTEI01000024">
    <property type="protein sequence ID" value="OQW86029.1"/>
    <property type="molecule type" value="Genomic_DNA"/>
</dbReference>
<dbReference type="PANTHER" id="PTHR43133">
    <property type="entry name" value="RNA POLYMERASE ECF-TYPE SIGMA FACTO"/>
    <property type="match status" value="1"/>
</dbReference>
<evidence type="ECO:0000256" key="2">
    <source>
        <dbReference type="ARBA" id="ARBA00023015"/>
    </source>
</evidence>
<feature type="domain" description="RNA polymerase sigma factor 70 region 4 type 2" evidence="6">
    <location>
        <begin position="127"/>
        <end position="179"/>
    </location>
</feature>
<dbReference type="GO" id="GO:0006352">
    <property type="term" value="P:DNA-templated transcription initiation"/>
    <property type="evidence" value="ECO:0007669"/>
    <property type="project" value="InterPro"/>
</dbReference>
<dbReference type="Gene3D" id="1.10.1740.10">
    <property type="match status" value="1"/>
</dbReference>
<dbReference type="GO" id="GO:0016987">
    <property type="term" value="F:sigma factor activity"/>
    <property type="evidence" value="ECO:0007669"/>
    <property type="project" value="UniProtKB-KW"/>
</dbReference>
<feature type="domain" description="RNA polymerase sigma-70 region 2" evidence="5">
    <location>
        <begin position="27"/>
        <end position="93"/>
    </location>
</feature>
<evidence type="ECO:0000256" key="4">
    <source>
        <dbReference type="ARBA" id="ARBA00023163"/>
    </source>
</evidence>